<dbReference type="AlphaFoldDB" id="A0A6I9Y2T6"/>
<dbReference type="KEGG" id="tsr:106548147"/>
<feature type="compositionally biased region" description="Polar residues" evidence="1">
    <location>
        <begin position="1"/>
        <end position="22"/>
    </location>
</feature>
<dbReference type="PROSITE" id="PS50853">
    <property type="entry name" value="FN3"/>
    <property type="match status" value="1"/>
</dbReference>
<dbReference type="SUPFAM" id="SSF49265">
    <property type="entry name" value="Fibronectin type III"/>
    <property type="match status" value="1"/>
</dbReference>
<sequence length="341" mass="37552">MGKTTPGFSLTPSRTTPFSPASTFEAKPGSPTSETVTPPVSQAVNFTETSLSKESVAFTATTASLTLTDDGSTPFTPTTGTATNISSALPNTTSIDYRKVCDAIQHSVNFAEDRRVANLRFNGSLDLLEVICASCVWEKKTITLSDLRECNTYNITARFSKDCEKNVSIDVNISDNKAIKSVFNDTTITLSWDTADNCSLNYSYCCFQNGHTCSPIQHDKNKHQFQVLANTNYTCNSSIEVSRFVGKSVYDIRNIKTDYGKPDTPENCSPKSTEESININWSAPQNETNGPIHGYIINIMNIKTGETLSSGRQNNITQYNRTGLKPFTKYTVMVQAYTDKK</sequence>
<dbReference type="InterPro" id="IPR003961">
    <property type="entry name" value="FN3_dom"/>
</dbReference>
<dbReference type="GeneID" id="106548147"/>
<dbReference type="Proteomes" id="UP000504617">
    <property type="component" value="Unplaced"/>
</dbReference>
<evidence type="ECO:0000256" key="1">
    <source>
        <dbReference type="SAM" id="MobiDB-lite"/>
    </source>
</evidence>
<reference evidence="4" key="1">
    <citation type="submission" date="2025-08" db="UniProtKB">
        <authorList>
            <consortium name="RefSeq"/>
        </authorList>
    </citation>
    <scope>IDENTIFICATION</scope>
</reference>
<keyword evidence="3" id="KW-1185">Reference proteome</keyword>
<evidence type="ECO:0000313" key="4">
    <source>
        <dbReference type="RefSeq" id="XP_013920941.1"/>
    </source>
</evidence>
<feature type="region of interest" description="Disordered" evidence="1">
    <location>
        <begin position="1"/>
        <end position="38"/>
    </location>
</feature>
<dbReference type="Pfam" id="PF00041">
    <property type="entry name" value="fn3"/>
    <property type="match status" value="1"/>
</dbReference>
<dbReference type="Gene3D" id="2.60.40.10">
    <property type="entry name" value="Immunoglobulins"/>
    <property type="match status" value="1"/>
</dbReference>
<dbReference type="CDD" id="cd00063">
    <property type="entry name" value="FN3"/>
    <property type="match status" value="1"/>
</dbReference>
<dbReference type="InterPro" id="IPR036116">
    <property type="entry name" value="FN3_sf"/>
</dbReference>
<accession>A0A6I9Y2T6</accession>
<proteinExistence type="predicted"/>
<name>A0A6I9Y2T6_9SAUR</name>
<dbReference type="InterPro" id="IPR013783">
    <property type="entry name" value="Ig-like_fold"/>
</dbReference>
<gene>
    <name evidence="4" type="primary">LOC106548147</name>
</gene>
<dbReference type="SMART" id="SM00060">
    <property type="entry name" value="FN3"/>
    <property type="match status" value="1"/>
</dbReference>
<organism evidence="3 4">
    <name type="scientific">Thamnophis sirtalis</name>
    <dbReference type="NCBI Taxonomy" id="35019"/>
    <lineage>
        <taxon>Eukaryota</taxon>
        <taxon>Metazoa</taxon>
        <taxon>Chordata</taxon>
        <taxon>Craniata</taxon>
        <taxon>Vertebrata</taxon>
        <taxon>Euteleostomi</taxon>
        <taxon>Lepidosauria</taxon>
        <taxon>Squamata</taxon>
        <taxon>Bifurcata</taxon>
        <taxon>Unidentata</taxon>
        <taxon>Episquamata</taxon>
        <taxon>Toxicofera</taxon>
        <taxon>Serpentes</taxon>
        <taxon>Colubroidea</taxon>
        <taxon>Colubridae</taxon>
        <taxon>Natricinae</taxon>
        <taxon>Thamnophis</taxon>
    </lineage>
</organism>
<evidence type="ECO:0000259" key="2">
    <source>
        <dbReference type="PROSITE" id="PS50853"/>
    </source>
</evidence>
<dbReference type="RefSeq" id="XP_013920941.1">
    <property type="nucleotide sequence ID" value="XM_014065466.1"/>
</dbReference>
<feature type="non-terminal residue" evidence="4">
    <location>
        <position position="341"/>
    </location>
</feature>
<evidence type="ECO:0000313" key="3">
    <source>
        <dbReference type="Proteomes" id="UP000504617"/>
    </source>
</evidence>
<protein>
    <submittedName>
        <fullName evidence="4">Receptor-type tyrosine-protein phosphatase C-like</fullName>
    </submittedName>
</protein>
<feature type="domain" description="Fibronectin type-III" evidence="2">
    <location>
        <begin position="261"/>
        <end position="341"/>
    </location>
</feature>